<dbReference type="Proteomes" id="UP000001357">
    <property type="component" value="Unassembled WGS sequence"/>
</dbReference>
<dbReference type="PANTHER" id="PTHR48233:SF5">
    <property type="entry name" value="BRINKER"/>
    <property type="match status" value="1"/>
</dbReference>
<gene>
    <name evidence="2" type="ORF">MONBRDRAFT_7029</name>
</gene>
<organism evidence="2 3">
    <name type="scientific">Monosiga brevicollis</name>
    <name type="common">Choanoflagellate</name>
    <dbReference type="NCBI Taxonomy" id="81824"/>
    <lineage>
        <taxon>Eukaryota</taxon>
        <taxon>Choanoflagellata</taxon>
        <taxon>Craspedida</taxon>
        <taxon>Salpingoecidae</taxon>
        <taxon>Monosiga</taxon>
    </lineage>
</organism>
<evidence type="ECO:0000313" key="3">
    <source>
        <dbReference type="Proteomes" id="UP000001357"/>
    </source>
</evidence>
<sequence>MGCTSSLATAVDANSVERALEIEPGRPPSPPTRHRPPPAAPSSGRHARSPRRNSIPTQAEIEARNLHHSFDDGSTSDDHTHARSEAQAKEKDLDNAPPTPPLSPLPSPLARPQRSILKRRVVPPATNEAAAPPPDEPSRSFRVTFAATNEYASAPGSCFSSKASSAAPTPTSLMAFDDEPHAGLHRHDTPMPATPAPPELTPEPLTPPPPGSITPETDSSSPALTPDVPSSNALTPDVPSSDALTPDAPASLEGTGAPQTNDVPPADDALAATPQAVVPPPATPASGFEAPHDLAGFTNAEEYEAALLKHARTQSGAANPGDYSEAVGGSQAEYEQEKDFENVMTNKEGQQDAGRHAHHTLALPRWGLTLHAWLARLPMKAHAGFGNLGPFALRLVDEAERSTGRWLRTLNQQGLCFLYVHTVTHEIRGTKPDDYVDDDDGLAGAPSVAEANQHLLPSPLPTWVMTHHDWRPLLRFAKAILQQVIVMLVPAPGDYEALSNDLLEAGHVVINTRPLALPFARTRIKVPDALDTARRQLCAALRDGQTVVLDLHDTCPAFRDKIWSNNKFCNQLPPQLLDARDREFYHSVFDRAKGDGPPSMHEGFRAVVLAQMSEQQARRELQAEVPTTELAYVTLAAQPLQPLCYPTHRDVEVLSGLVPLSDATLLEKQQRKVRRTLALALRHGKLLVIEAGQDPGWTLTDLASWCNLPIAFFLGAMEPQEAAEQLFEAEDREHGMAVVRAGFGLIFSTNHATSHGEAVVQLALTVPWTALAGCVALQAAESDA</sequence>
<evidence type="ECO:0000256" key="1">
    <source>
        <dbReference type="SAM" id="MobiDB-lite"/>
    </source>
</evidence>
<feature type="compositionally biased region" description="Basic and acidic residues" evidence="1">
    <location>
        <begin position="61"/>
        <end position="94"/>
    </location>
</feature>
<feature type="compositionally biased region" description="Polar residues" evidence="1">
    <location>
        <begin position="214"/>
        <end position="234"/>
    </location>
</feature>
<accession>A9UVP5</accession>
<protein>
    <submittedName>
        <fullName evidence="2">Uncharacterized protein</fullName>
    </submittedName>
</protein>
<feature type="compositionally biased region" description="Low complexity" evidence="1">
    <location>
        <begin position="160"/>
        <end position="172"/>
    </location>
</feature>
<name>A9UVP5_MONBE</name>
<dbReference type="RefSeq" id="XP_001744672.1">
    <property type="nucleotide sequence ID" value="XM_001744620.1"/>
</dbReference>
<feature type="region of interest" description="Disordered" evidence="1">
    <location>
        <begin position="312"/>
        <end position="336"/>
    </location>
</feature>
<dbReference type="GeneID" id="5889776"/>
<feature type="compositionally biased region" description="Pro residues" evidence="1">
    <location>
        <begin position="97"/>
        <end position="109"/>
    </location>
</feature>
<proteinExistence type="predicted"/>
<dbReference type="AlphaFoldDB" id="A9UVP5"/>
<keyword evidence="3" id="KW-1185">Reference proteome</keyword>
<dbReference type="STRING" id="81824.A9UVP5"/>
<feature type="compositionally biased region" description="Basic and acidic residues" evidence="1">
    <location>
        <begin position="178"/>
        <end position="189"/>
    </location>
</feature>
<dbReference type="InParanoid" id="A9UVP5"/>
<dbReference type="InterPro" id="IPR053361">
    <property type="entry name" value="Vulval_dev_neg_regulator"/>
</dbReference>
<dbReference type="KEGG" id="mbr:MONBRDRAFT_7029"/>
<dbReference type="PANTHER" id="PTHR48233">
    <property type="entry name" value="MUCIN 4B, ISOFORM B-RELATED"/>
    <property type="match status" value="1"/>
</dbReference>
<feature type="region of interest" description="Disordered" evidence="1">
    <location>
        <begin position="1"/>
        <end position="267"/>
    </location>
</feature>
<evidence type="ECO:0000313" key="2">
    <source>
        <dbReference type="EMBL" id="EDQ90621.1"/>
    </source>
</evidence>
<feature type="compositionally biased region" description="Pro residues" evidence="1">
    <location>
        <begin position="192"/>
        <end position="212"/>
    </location>
</feature>
<reference evidence="2 3" key="1">
    <citation type="journal article" date="2008" name="Nature">
        <title>The genome of the choanoflagellate Monosiga brevicollis and the origin of metazoans.</title>
        <authorList>
            <consortium name="JGI Sequencing"/>
            <person name="King N."/>
            <person name="Westbrook M.J."/>
            <person name="Young S.L."/>
            <person name="Kuo A."/>
            <person name="Abedin M."/>
            <person name="Chapman J."/>
            <person name="Fairclough S."/>
            <person name="Hellsten U."/>
            <person name="Isogai Y."/>
            <person name="Letunic I."/>
            <person name="Marr M."/>
            <person name="Pincus D."/>
            <person name="Putnam N."/>
            <person name="Rokas A."/>
            <person name="Wright K.J."/>
            <person name="Zuzow R."/>
            <person name="Dirks W."/>
            <person name="Good M."/>
            <person name="Goodstein D."/>
            <person name="Lemons D."/>
            <person name="Li W."/>
            <person name="Lyons J.B."/>
            <person name="Morris A."/>
            <person name="Nichols S."/>
            <person name="Richter D.J."/>
            <person name="Salamov A."/>
            <person name="Bork P."/>
            <person name="Lim W.A."/>
            <person name="Manning G."/>
            <person name="Miller W.T."/>
            <person name="McGinnis W."/>
            <person name="Shapiro H."/>
            <person name="Tjian R."/>
            <person name="Grigoriev I.V."/>
            <person name="Rokhsar D."/>
        </authorList>
    </citation>
    <scope>NUCLEOTIDE SEQUENCE [LARGE SCALE GENOMIC DNA]</scope>
    <source>
        <strain evidence="3">MX1 / ATCC 50154</strain>
    </source>
</reference>
<dbReference type="EMBL" id="CH991547">
    <property type="protein sequence ID" value="EDQ90621.1"/>
    <property type="molecule type" value="Genomic_DNA"/>
</dbReference>